<dbReference type="Proteomes" id="UP000094501">
    <property type="component" value="Unassembled WGS sequence"/>
</dbReference>
<dbReference type="RefSeq" id="WP_069438043.1">
    <property type="nucleotide sequence ID" value="NZ_LPWG01000013.1"/>
</dbReference>
<keyword evidence="3" id="KW-1185">Reference proteome</keyword>
<dbReference type="PROSITE" id="PS51257">
    <property type="entry name" value="PROKAR_LIPOPROTEIN"/>
    <property type="match status" value="1"/>
</dbReference>
<accession>A0A1E3VYG4</accession>
<evidence type="ECO:0000313" key="3">
    <source>
        <dbReference type="Proteomes" id="UP000094501"/>
    </source>
</evidence>
<evidence type="ECO:0000313" key="2">
    <source>
        <dbReference type="EMBL" id="ODR98587.1"/>
    </source>
</evidence>
<organism evidence="2 3">
    <name type="scientific">Methyloceanibacter methanicus</name>
    <dbReference type="NCBI Taxonomy" id="1774968"/>
    <lineage>
        <taxon>Bacteria</taxon>
        <taxon>Pseudomonadati</taxon>
        <taxon>Pseudomonadota</taxon>
        <taxon>Alphaproteobacteria</taxon>
        <taxon>Hyphomicrobiales</taxon>
        <taxon>Hyphomicrobiaceae</taxon>
        <taxon>Methyloceanibacter</taxon>
    </lineage>
</organism>
<keyword evidence="1" id="KW-0732">Signal</keyword>
<dbReference type="AlphaFoldDB" id="A0A1E3VYG4"/>
<sequence>MTRFGVLLLVVLLLGCGAFAQTAHAQDASQPAQSLVPTPSACSAGSQSVRVCTNGLQSCNDVCAARALSANADVAGCSTSCCNRYNVCVQMRNCAALKIDCN</sequence>
<proteinExistence type="predicted"/>
<feature type="signal peptide" evidence="1">
    <location>
        <begin position="1"/>
        <end position="25"/>
    </location>
</feature>
<evidence type="ECO:0000256" key="1">
    <source>
        <dbReference type="SAM" id="SignalP"/>
    </source>
</evidence>
<comment type="caution">
    <text evidence="2">The sequence shown here is derived from an EMBL/GenBank/DDBJ whole genome shotgun (WGS) entry which is preliminary data.</text>
</comment>
<dbReference type="EMBL" id="LPWG01000013">
    <property type="protein sequence ID" value="ODR98587.1"/>
    <property type="molecule type" value="Genomic_DNA"/>
</dbReference>
<name>A0A1E3VYG4_9HYPH</name>
<gene>
    <name evidence="2" type="ORF">AUC68_09280</name>
</gene>
<reference evidence="2 3" key="1">
    <citation type="journal article" date="2016" name="Environ. Microbiol.">
        <title>New Methyloceanibacter diversity from North Sea sediments includes methanotroph containing solely the soluble methane monooxygenase.</title>
        <authorList>
            <person name="Vekeman B."/>
            <person name="Kerckhof F.M."/>
            <person name="Cremers G."/>
            <person name="de Vos P."/>
            <person name="Vandamme P."/>
            <person name="Boon N."/>
            <person name="Op den Camp H.J."/>
            <person name="Heylen K."/>
        </authorList>
    </citation>
    <scope>NUCLEOTIDE SEQUENCE [LARGE SCALE GENOMIC DNA]</scope>
    <source>
        <strain evidence="2 3">R-67174</strain>
    </source>
</reference>
<protein>
    <submittedName>
        <fullName evidence="2">Uncharacterized protein</fullName>
    </submittedName>
</protein>
<dbReference type="OrthoDB" id="8454095at2"/>
<feature type="chain" id="PRO_5009138761" evidence="1">
    <location>
        <begin position="26"/>
        <end position="102"/>
    </location>
</feature>